<dbReference type="InterPro" id="IPR023313">
    <property type="entry name" value="UBQ-conjugating_AS"/>
</dbReference>
<keyword evidence="3" id="KW-0547">Nucleotide-binding</keyword>
<dbReference type="Gene3D" id="3.10.110.10">
    <property type="entry name" value="Ubiquitin Conjugating Enzyme"/>
    <property type="match status" value="1"/>
</dbReference>
<dbReference type="InterPro" id="IPR050113">
    <property type="entry name" value="Ub_conjugating_enzyme"/>
</dbReference>
<dbReference type="PROSITE" id="PS00183">
    <property type="entry name" value="UBC_1"/>
    <property type="match status" value="1"/>
</dbReference>
<keyword evidence="5" id="KW-1185">Reference proteome</keyword>
<evidence type="ECO:0000256" key="3">
    <source>
        <dbReference type="RuleBase" id="RU362109"/>
    </source>
</evidence>
<dbReference type="STRING" id="184922.A8BV55"/>
<comment type="caution">
    <text evidence="4">The sequence shown here is derived from an EMBL/GenBank/DDBJ whole genome shotgun (WGS) entry which is preliminary data.</text>
</comment>
<evidence type="ECO:0000313" key="5">
    <source>
        <dbReference type="Proteomes" id="UP000001548"/>
    </source>
</evidence>
<dbReference type="FunFam" id="3.10.110.10:FF:000142">
    <property type="entry name" value="Ubiquitin-conjugating enzyme E2"/>
    <property type="match status" value="1"/>
</dbReference>
<dbReference type="Pfam" id="PF00179">
    <property type="entry name" value="UQ_con"/>
    <property type="match status" value="1"/>
</dbReference>
<evidence type="ECO:0000256" key="2">
    <source>
        <dbReference type="ARBA" id="ARBA00022786"/>
    </source>
</evidence>
<dbReference type="CDD" id="cd23798">
    <property type="entry name" value="UBCc_UBE2I"/>
    <property type="match status" value="1"/>
</dbReference>
<dbReference type="AlphaFoldDB" id="A8BV55"/>
<dbReference type="FunCoup" id="A8BV55">
    <property type="interactions" value="415"/>
</dbReference>
<dbReference type="GO" id="GO:0061656">
    <property type="term" value="F:SUMO conjugating enzyme activity"/>
    <property type="evidence" value="ECO:0000318"/>
    <property type="project" value="GO_Central"/>
</dbReference>
<dbReference type="GO" id="GO:0016925">
    <property type="term" value="P:protein sumoylation"/>
    <property type="evidence" value="ECO:0000318"/>
    <property type="project" value="GO_Central"/>
</dbReference>
<dbReference type="HOGENOM" id="CLU_030988_12_1_1"/>
<keyword evidence="2 3" id="KW-0833">Ubl conjugation pathway</keyword>
<keyword evidence="3" id="KW-0067">ATP-binding</keyword>
<name>A8BV55_GIAIC</name>
<dbReference type="KEGG" id="gla:GL50803_0024068"/>
<dbReference type="GO" id="GO:0005524">
    <property type="term" value="F:ATP binding"/>
    <property type="evidence" value="ECO:0007669"/>
    <property type="project" value="UniProtKB-UniRule"/>
</dbReference>
<comment type="similarity">
    <text evidence="3">Belongs to the ubiquitin-conjugating enzyme family.</text>
</comment>
<dbReference type="EMBL" id="AACB03000004">
    <property type="protein sequence ID" value="KAE8302477.1"/>
    <property type="molecule type" value="Genomic_DNA"/>
</dbReference>
<dbReference type="InterPro" id="IPR016135">
    <property type="entry name" value="UBQ-conjugating_enzyme/RWD"/>
</dbReference>
<dbReference type="GO" id="GO:0005634">
    <property type="term" value="C:nucleus"/>
    <property type="evidence" value="ECO:0000318"/>
    <property type="project" value="GO_Central"/>
</dbReference>
<gene>
    <name evidence="4" type="ORF">GL50803_0024068</name>
</gene>
<organism evidence="4 5">
    <name type="scientific">Giardia intestinalis (strain ATCC 50803 / WB clone C6)</name>
    <name type="common">Giardia lamblia</name>
    <dbReference type="NCBI Taxonomy" id="184922"/>
    <lineage>
        <taxon>Eukaryota</taxon>
        <taxon>Metamonada</taxon>
        <taxon>Diplomonadida</taxon>
        <taxon>Hexamitidae</taxon>
        <taxon>Giardiinae</taxon>
        <taxon>Giardia</taxon>
    </lineage>
</organism>
<sequence>MSRAIERLNEERKHIKRELPPGFFSKPLPKKTGTTVLPNELDLFRWICGVPGKKGTIWEGCTLRVYMFFPEDYPIAPPKVQFDPTLFHPNVYPSGSVCLSILSYEWKPSITIKEILLGLQVLLDEPNLQSPAQHEAFQLRREDLTAYNKRIRAIVEENPSSEFERRVKNIVMSGEFRTCPRPPPKNDDIAID</sequence>
<evidence type="ECO:0000256" key="1">
    <source>
        <dbReference type="ARBA" id="ARBA00022679"/>
    </source>
</evidence>
<dbReference type="GeneID" id="5697511"/>
<dbReference type="Proteomes" id="UP000001548">
    <property type="component" value="Unassembled WGS sequence"/>
</dbReference>
<dbReference type="VEuPathDB" id="GiardiaDB:GL50803_24068"/>
<dbReference type="SUPFAM" id="SSF54495">
    <property type="entry name" value="UBC-like"/>
    <property type="match status" value="1"/>
</dbReference>
<dbReference type="SMART" id="SM00212">
    <property type="entry name" value="UBCc"/>
    <property type="match status" value="1"/>
</dbReference>
<dbReference type="InterPro" id="IPR000608">
    <property type="entry name" value="UBC"/>
</dbReference>
<dbReference type="PROSITE" id="PS50127">
    <property type="entry name" value="UBC_2"/>
    <property type="match status" value="1"/>
</dbReference>
<dbReference type="PANTHER" id="PTHR24067">
    <property type="entry name" value="UBIQUITIN-CONJUGATING ENZYME E2"/>
    <property type="match status" value="1"/>
</dbReference>
<keyword evidence="1" id="KW-0808">Transferase</keyword>
<evidence type="ECO:0000313" key="4">
    <source>
        <dbReference type="EMBL" id="KAE8302477.1"/>
    </source>
</evidence>
<dbReference type="RefSeq" id="XP_001704644.1">
    <property type="nucleotide sequence ID" value="XM_001704592.1"/>
</dbReference>
<accession>A8BV55</accession>
<reference evidence="4 5" key="1">
    <citation type="journal article" date="2007" name="Science">
        <title>Genomic minimalism in the early diverging intestinal parasite Giardia lamblia.</title>
        <authorList>
            <person name="Morrison H.G."/>
            <person name="McArthur A.G."/>
            <person name="Gillin F.D."/>
            <person name="Aley S.B."/>
            <person name="Adam R.D."/>
            <person name="Olsen G.J."/>
            <person name="Best A.A."/>
            <person name="Cande W.Z."/>
            <person name="Chen F."/>
            <person name="Cipriano M.J."/>
            <person name="Davids B.J."/>
            <person name="Dawson S.C."/>
            <person name="Elmendorf H.G."/>
            <person name="Hehl A.B."/>
            <person name="Holder M.E."/>
            <person name="Huse S.M."/>
            <person name="Kim U.U."/>
            <person name="Lasek-Nesselquist E."/>
            <person name="Manning G."/>
            <person name="Nigam A."/>
            <person name="Nixon J.E."/>
            <person name="Palm D."/>
            <person name="Passamaneck N.E."/>
            <person name="Prabhu A."/>
            <person name="Reich C.I."/>
            <person name="Reiner D.S."/>
            <person name="Samuelson J."/>
            <person name="Svard S.G."/>
            <person name="Sogin M.L."/>
        </authorList>
    </citation>
    <scope>NUCLEOTIDE SEQUENCE [LARGE SCALE GENOMIC DNA]</scope>
    <source>
        <strain evidence="4 5">WB C6</strain>
    </source>
</reference>
<proteinExistence type="inferred from homology"/>
<protein>
    <submittedName>
        <fullName evidence="4">Ubiquitin-conjugating enzyme</fullName>
    </submittedName>
</protein>
<dbReference type="OMA" id="WKPTISI"/>